<dbReference type="AlphaFoldDB" id="A0A225UGM1"/>
<gene>
    <name evidence="3" type="ORF">PHMEG_00039595</name>
</gene>
<evidence type="ECO:0000259" key="2">
    <source>
        <dbReference type="Pfam" id="PF03732"/>
    </source>
</evidence>
<dbReference type="OrthoDB" id="125548at2759"/>
<accession>A0A225UGM1</accession>
<proteinExistence type="predicted"/>
<protein>
    <recommendedName>
        <fullName evidence="2">Retrotransposon gag domain-containing protein</fullName>
    </recommendedName>
</protein>
<name>A0A225UGM1_9STRA</name>
<keyword evidence="4" id="KW-1185">Reference proteome</keyword>
<dbReference type="Pfam" id="PF03732">
    <property type="entry name" value="Retrotrans_gag"/>
    <property type="match status" value="1"/>
</dbReference>
<reference evidence="4" key="1">
    <citation type="submission" date="2017-03" db="EMBL/GenBank/DDBJ databases">
        <title>Phytopthora megakarya and P. palmivora, two closely related causual agents of cacao black pod achieved similar genome size and gene model numbers by different mechanisms.</title>
        <authorList>
            <person name="Ali S."/>
            <person name="Shao J."/>
            <person name="Larry D.J."/>
            <person name="Kronmiller B."/>
            <person name="Shen D."/>
            <person name="Strem M.D."/>
            <person name="Melnick R.L."/>
            <person name="Guiltinan M.J."/>
            <person name="Tyler B.M."/>
            <person name="Meinhardt L.W."/>
            <person name="Bailey B.A."/>
        </authorList>
    </citation>
    <scope>NUCLEOTIDE SEQUENCE [LARGE SCALE GENOMIC DNA]</scope>
    <source>
        <strain evidence="4">zdho120</strain>
    </source>
</reference>
<dbReference type="Proteomes" id="UP000198211">
    <property type="component" value="Unassembled WGS sequence"/>
</dbReference>
<evidence type="ECO:0000256" key="1">
    <source>
        <dbReference type="SAM" id="MobiDB-lite"/>
    </source>
</evidence>
<dbReference type="InterPro" id="IPR005162">
    <property type="entry name" value="Retrotrans_gag_dom"/>
</dbReference>
<sequence>MEEIKANQALLHEVINKVQSFALRSDEEMTNQKAELTALRGELDSLRQNSQNQGQGVSGNGVTPGTEWDVVGQIPPHAPAFTALEFENRISTCLKQKETPMYDGTNDDDIDVYPLVYLGQEQVDWRVGELMLNHIKGKAKKWLLQDYRGERRWSHIVKKMKQRFVTRSREEDLVASFFDCSQGNRSLDIYIDEFQRLCCTDDVSEKYKVIMFKKGLRSNQPRELLKIQTYETLEELVDAARSFNPRDTVSEMPKTGGNKGPSSNPKTPVTTKPKSTESGKCSSVRCFEKGHTEDKY</sequence>
<feature type="compositionally biased region" description="Low complexity" evidence="1">
    <location>
        <begin position="261"/>
        <end position="278"/>
    </location>
</feature>
<evidence type="ECO:0000313" key="3">
    <source>
        <dbReference type="EMBL" id="OWY91716.1"/>
    </source>
</evidence>
<dbReference type="EMBL" id="NBNE01019639">
    <property type="protein sequence ID" value="OWY91716.1"/>
    <property type="molecule type" value="Genomic_DNA"/>
</dbReference>
<feature type="region of interest" description="Disordered" evidence="1">
    <location>
        <begin position="244"/>
        <end position="282"/>
    </location>
</feature>
<comment type="caution">
    <text evidence="3">The sequence shown here is derived from an EMBL/GenBank/DDBJ whole genome shotgun (WGS) entry which is preliminary data.</text>
</comment>
<evidence type="ECO:0000313" key="4">
    <source>
        <dbReference type="Proteomes" id="UP000198211"/>
    </source>
</evidence>
<feature type="domain" description="Retrotransposon gag" evidence="2">
    <location>
        <begin position="133"/>
        <end position="217"/>
    </location>
</feature>
<organism evidence="3 4">
    <name type="scientific">Phytophthora megakarya</name>
    <dbReference type="NCBI Taxonomy" id="4795"/>
    <lineage>
        <taxon>Eukaryota</taxon>
        <taxon>Sar</taxon>
        <taxon>Stramenopiles</taxon>
        <taxon>Oomycota</taxon>
        <taxon>Peronosporomycetes</taxon>
        <taxon>Peronosporales</taxon>
        <taxon>Peronosporaceae</taxon>
        <taxon>Phytophthora</taxon>
    </lineage>
</organism>